<organism evidence="3 4">
    <name type="scientific">Trypanosoma cruzi (strain CL Brener)</name>
    <dbReference type="NCBI Taxonomy" id="353153"/>
    <lineage>
        <taxon>Eukaryota</taxon>
        <taxon>Discoba</taxon>
        <taxon>Euglenozoa</taxon>
        <taxon>Kinetoplastea</taxon>
        <taxon>Metakinetoplastina</taxon>
        <taxon>Trypanosomatida</taxon>
        <taxon>Trypanosomatidae</taxon>
        <taxon>Trypanosoma</taxon>
        <taxon>Schizotrypanum</taxon>
    </lineage>
</organism>
<feature type="coiled-coil region" evidence="1">
    <location>
        <begin position="341"/>
        <end position="368"/>
    </location>
</feature>
<keyword evidence="1" id="KW-0175">Coiled coil</keyword>
<dbReference type="RefSeq" id="XP_809271.1">
    <property type="nucleotide sequence ID" value="XM_804178.1"/>
</dbReference>
<dbReference type="InParanoid" id="Q4D4G7"/>
<dbReference type="EMBL" id="AAHK01001037">
    <property type="protein sequence ID" value="EAN87420.1"/>
    <property type="molecule type" value="Genomic_DNA"/>
</dbReference>
<dbReference type="Proteomes" id="UP000002296">
    <property type="component" value="Unassembled WGS sequence"/>
</dbReference>
<proteinExistence type="predicted"/>
<keyword evidence="2" id="KW-0732">Signal</keyword>
<feature type="signal peptide" evidence="2">
    <location>
        <begin position="1"/>
        <end position="16"/>
    </location>
</feature>
<evidence type="ECO:0000313" key="4">
    <source>
        <dbReference type="Proteomes" id="UP000002296"/>
    </source>
</evidence>
<dbReference type="AlphaFoldDB" id="Q4D4G7"/>
<feature type="chain" id="PRO_5004236619" evidence="2">
    <location>
        <begin position="17"/>
        <end position="467"/>
    </location>
</feature>
<evidence type="ECO:0000256" key="1">
    <source>
        <dbReference type="SAM" id="Coils"/>
    </source>
</evidence>
<accession>Q4D4G7</accession>
<reference evidence="3 4" key="1">
    <citation type="journal article" date="2005" name="Science">
        <title>The genome sequence of Trypanosoma cruzi, etiologic agent of Chagas disease.</title>
        <authorList>
            <person name="El-Sayed N.M."/>
            <person name="Myler P.J."/>
            <person name="Bartholomeu D.C."/>
            <person name="Nilsson D."/>
            <person name="Aggarwal G."/>
            <person name="Tran A.N."/>
            <person name="Ghedin E."/>
            <person name="Worthey E.A."/>
            <person name="Delcher A.L."/>
            <person name="Blandin G."/>
            <person name="Westenberger S.J."/>
            <person name="Caler E."/>
            <person name="Cerqueira G.C."/>
            <person name="Branche C."/>
            <person name="Haas B."/>
            <person name="Anupama A."/>
            <person name="Arner E."/>
            <person name="Aslund L."/>
            <person name="Attipoe P."/>
            <person name="Bontempi E."/>
            <person name="Bringaud F."/>
            <person name="Burton P."/>
            <person name="Cadag E."/>
            <person name="Campbell D.A."/>
            <person name="Carrington M."/>
            <person name="Crabtree J."/>
            <person name="Darban H."/>
            <person name="da Silveira J.F."/>
            <person name="de Jong P."/>
            <person name="Edwards K."/>
            <person name="Englund P.T."/>
            <person name="Fazelina G."/>
            <person name="Feldblyum T."/>
            <person name="Ferella M."/>
            <person name="Frasch A.C."/>
            <person name="Gull K."/>
            <person name="Horn D."/>
            <person name="Hou L."/>
            <person name="Huang Y."/>
            <person name="Kindlund E."/>
            <person name="Klingbeil M."/>
            <person name="Kluge S."/>
            <person name="Koo H."/>
            <person name="Lacerda D."/>
            <person name="Levin M.J."/>
            <person name="Lorenzi H."/>
            <person name="Louie T."/>
            <person name="Machado C.R."/>
            <person name="McCulloch R."/>
            <person name="McKenna A."/>
            <person name="Mizuno Y."/>
            <person name="Mottram J.C."/>
            <person name="Nelson S."/>
            <person name="Ochaya S."/>
            <person name="Osoegawa K."/>
            <person name="Pai G."/>
            <person name="Parsons M."/>
            <person name="Pentony M."/>
            <person name="Pettersson U."/>
            <person name="Pop M."/>
            <person name="Ramirez J.L."/>
            <person name="Rinta J."/>
            <person name="Robertson L."/>
            <person name="Salzberg S.L."/>
            <person name="Sanchez D.O."/>
            <person name="Seyler A."/>
            <person name="Sharma R."/>
            <person name="Shetty J."/>
            <person name="Simpson A.J."/>
            <person name="Sisk E."/>
            <person name="Tammi M.T."/>
            <person name="Tarleton R."/>
            <person name="Teixeira S."/>
            <person name="Van Aken S."/>
            <person name="Vogt C."/>
            <person name="Ward P.N."/>
            <person name="Wickstead B."/>
            <person name="Wortman J."/>
            <person name="White O."/>
            <person name="Fraser C.M."/>
            <person name="Stuart K.D."/>
            <person name="Andersson B."/>
        </authorList>
    </citation>
    <scope>NUCLEOTIDE SEQUENCE [LARGE SCALE GENOMIC DNA]</scope>
    <source>
        <strain evidence="3 4">CL Brener</strain>
    </source>
</reference>
<protein>
    <submittedName>
        <fullName evidence="3">Uncharacterized protein</fullName>
    </submittedName>
</protein>
<dbReference type="SMR" id="Q4D4G7"/>
<keyword evidence="4" id="KW-1185">Reference proteome</keyword>
<comment type="caution">
    <text evidence="3">The sequence shown here is derived from an EMBL/GenBank/DDBJ whole genome shotgun (WGS) entry which is preliminary data.</text>
</comment>
<gene>
    <name evidence="3" type="ORF">Tc00.1047053508443.40</name>
</gene>
<dbReference type="KEGG" id="tcr:508443.40"/>
<evidence type="ECO:0000313" key="3">
    <source>
        <dbReference type="EMBL" id="EAN87420.1"/>
    </source>
</evidence>
<sequence length="467" mass="52118">MPFFITLLLSFPLAHIYEICANPQLTYKLREGIDEREICCFRAPFITIIIFIFGWDPSGVGCLFWVEKSGWGRMQASSVTPLHGACRPFSSFSSSFAVSLGTAIGGERAPEAADGVRREVAAPQLSCHLTTERGQRPAGLTHASHGSRVLELEEELRGLRSENEKLKLVEEQFWALLVENEELRRAATHTRNSVEVCCGGGKRCTGSFPHGITGEKKAEKSWCASSCPSALGERMGLLLASELKDALPMDCAGAVKRQLEREDFVGKYLLWLRTKQREGDFADKPNDFFFSNHGGALATGEGGGVDATFNTHPVREENCLVSAYPQQDSYEREVALLQRTVACTQCELKEARDMLELANESRAAALQDCARMSEQVKTLTEHLQEVLKSHKASSELRLENEALNVLVEKQAHEIKVRDQIVAEMRSLLQRLQDMRSLEESSLSEENERARQQLLERRVISVSVLSEE</sequence>
<dbReference type="GeneID" id="3539863"/>
<dbReference type="PaxDb" id="353153-Q4D4G7"/>
<evidence type="ECO:0000256" key="2">
    <source>
        <dbReference type="SAM" id="SignalP"/>
    </source>
</evidence>
<name>Q4D4G7_TRYCC</name>